<comment type="caution">
    <text evidence="3">The sequence shown here is derived from an EMBL/GenBank/DDBJ whole genome shotgun (WGS) entry which is preliminary data.</text>
</comment>
<proteinExistence type="inferred from homology"/>
<reference evidence="3 5" key="1">
    <citation type="submission" date="2018-10" db="EMBL/GenBank/DDBJ databases">
        <title>An updated phylogeny of the Alphaproteobacteria reveals that the parasitic Rickettsiales and Holosporales have independent origins.</title>
        <authorList>
            <person name="Munoz-Gomez S.A."/>
            <person name="Hess S."/>
            <person name="Burger G."/>
            <person name="Lang B.F."/>
            <person name="Susko E."/>
            <person name="Slamovits C.H."/>
            <person name="Roger A.J."/>
        </authorList>
    </citation>
    <scope>NUCLEOTIDE SEQUENCE [LARGE SCALE GENOMIC DNA]</scope>
    <source>
        <strain evidence="3">HOLO01</strain>
    </source>
</reference>
<keyword evidence="3" id="KW-0808">Transferase</keyword>
<dbReference type="InterPro" id="IPR043502">
    <property type="entry name" value="DNA/RNA_pol_sf"/>
</dbReference>
<protein>
    <submittedName>
        <fullName evidence="3">Group II intron reverse transcriptase/maturase</fullName>
        <ecNumber evidence="3">2.7.7.49</ecNumber>
    </submittedName>
</protein>
<dbReference type="EMBL" id="SCFB01000008">
    <property type="protein sequence ID" value="RZI45595.1"/>
    <property type="molecule type" value="Genomic_DNA"/>
</dbReference>
<comment type="similarity">
    <text evidence="1">Belongs to the bacterial reverse transcriptase family.</text>
</comment>
<dbReference type="InterPro" id="IPR051083">
    <property type="entry name" value="GrpII_Intron_Splice-Mob/Def"/>
</dbReference>
<dbReference type="CDD" id="cd01651">
    <property type="entry name" value="RT_G2_intron"/>
    <property type="match status" value="1"/>
</dbReference>
<evidence type="ECO:0000313" key="5">
    <source>
        <dbReference type="Proteomes" id="UP000293550"/>
    </source>
</evidence>
<dbReference type="EC" id="2.7.7.49" evidence="3"/>
<dbReference type="PANTHER" id="PTHR34047:SF8">
    <property type="entry name" value="PROTEIN YKFC"/>
    <property type="match status" value="1"/>
</dbReference>
<dbReference type="InterPro" id="IPR030931">
    <property type="entry name" value="Group_II_RT_mat"/>
</dbReference>
<dbReference type="Proteomes" id="UP000293550">
    <property type="component" value="Unassembled WGS sequence"/>
</dbReference>
<dbReference type="NCBIfam" id="TIGR04416">
    <property type="entry name" value="group_II_RT_mat"/>
    <property type="match status" value="1"/>
</dbReference>
<evidence type="ECO:0000313" key="3">
    <source>
        <dbReference type="EMBL" id="RZI45595.1"/>
    </source>
</evidence>
<dbReference type="RefSeq" id="WP_130153494.1">
    <property type="nucleotide sequence ID" value="NZ_SCFB01000004.1"/>
</dbReference>
<dbReference type="Pfam" id="PF08388">
    <property type="entry name" value="GIIM"/>
    <property type="match status" value="1"/>
</dbReference>
<dbReference type="InterPro" id="IPR000477">
    <property type="entry name" value="RT_dom"/>
</dbReference>
<dbReference type="Pfam" id="PF00078">
    <property type="entry name" value="RVT_1"/>
    <property type="match status" value="1"/>
</dbReference>
<evidence type="ECO:0000259" key="2">
    <source>
        <dbReference type="PROSITE" id="PS50878"/>
    </source>
</evidence>
<keyword evidence="5" id="KW-1185">Reference proteome</keyword>
<keyword evidence="3" id="KW-0695">RNA-directed DNA polymerase</keyword>
<keyword evidence="3" id="KW-0548">Nucleotidyltransferase</keyword>
<evidence type="ECO:0000256" key="1">
    <source>
        <dbReference type="ARBA" id="ARBA00034120"/>
    </source>
</evidence>
<sequence length="453" mass="52984">MIDKNLGTSKTAKDRCKVEVLQNALHAKAKAELSYKFYSLWDKIYRTDVLRRAYRQCKRNGGSHGVDHQRFEDIITIGEEKWLLELHEELRQGVYAPKPLRRVWIPKGNSKNISRPLSIACIKDRVVQTAMLLVLQPIFEVDLLPEQYGFRSGINAKMALRRIYYHVTDAKRTEIVDADLQDYFTTIPHGDLMKCLSRRIVDGKVLYLIKQWLEVPTEEHRHGRTHRTSEAKEHHRGIAQGSPLSPLLSNCYFRRFLLAWKKFGMEKRLNAKVVNYVDDFVICCPPHIAEEAMHSMRTIMERIGLFVNETKTRIVKAPHESFDFLGYTFGQAYNKEHKAYWGTQPSKKAVRQVIQKIHNETRIQLTWTTAEKRILAINQILRGWCGYFNQGPVLKNYHTVRKYTEKRLRRWLVKKHKMRGTKGHRQFPTEHLYGKLGLYKIACVMADVPKAKA</sequence>
<dbReference type="PANTHER" id="PTHR34047">
    <property type="entry name" value="NUCLEAR INTRON MATURASE 1, MITOCHONDRIAL-RELATED"/>
    <property type="match status" value="1"/>
</dbReference>
<accession>A0A4Q7DHR5</accession>
<dbReference type="EMBL" id="SCFB01000004">
    <property type="protein sequence ID" value="RZI46386.1"/>
    <property type="molecule type" value="Genomic_DNA"/>
</dbReference>
<dbReference type="PROSITE" id="PS50878">
    <property type="entry name" value="RT_POL"/>
    <property type="match status" value="1"/>
</dbReference>
<dbReference type="OrthoDB" id="9793236at2"/>
<dbReference type="AlphaFoldDB" id="A0A4Q7DHR5"/>
<gene>
    <name evidence="3" type="primary">ltrA</name>
    <name evidence="4" type="ORF">EQU50_02000</name>
    <name evidence="3" type="ORF">EQU50_06630</name>
</gene>
<organism evidence="3 5">
    <name type="scientific">Candidatus Finniella inopinata</name>
    <dbReference type="NCBI Taxonomy" id="1696036"/>
    <lineage>
        <taxon>Bacteria</taxon>
        <taxon>Pseudomonadati</taxon>
        <taxon>Pseudomonadota</taxon>
        <taxon>Alphaproteobacteria</taxon>
        <taxon>Holosporales</taxon>
        <taxon>Candidatus Paracaedibacteraceae</taxon>
        <taxon>Candidatus Finniella</taxon>
    </lineage>
</organism>
<dbReference type="InterPro" id="IPR013597">
    <property type="entry name" value="Mat_intron_G2"/>
</dbReference>
<name>A0A4Q7DHR5_9PROT</name>
<dbReference type="SUPFAM" id="SSF56672">
    <property type="entry name" value="DNA/RNA polymerases"/>
    <property type="match status" value="1"/>
</dbReference>
<feature type="domain" description="Reverse transcriptase" evidence="2">
    <location>
        <begin position="86"/>
        <end position="329"/>
    </location>
</feature>
<dbReference type="GO" id="GO:0003964">
    <property type="term" value="F:RNA-directed DNA polymerase activity"/>
    <property type="evidence" value="ECO:0007669"/>
    <property type="project" value="UniProtKB-KW"/>
</dbReference>
<evidence type="ECO:0000313" key="4">
    <source>
        <dbReference type="EMBL" id="RZI46386.1"/>
    </source>
</evidence>